<reference evidence="1 2" key="1">
    <citation type="submission" date="2018-11" db="EMBL/GenBank/DDBJ databases">
        <authorList>
            <consortium name="Pathogen Informatics"/>
        </authorList>
    </citation>
    <scope>NUCLEOTIDE SEQUENCE [LARGE SCALE GENOMIC DNA]</scope>
</reference>
<name>A0A3P6PG80_DIBLA</name>
<dbReference type="EMBL" id="UYRU01000887">
    <property type="protein sequence ID" value="VDK30830.1"/>
    <property type="molecule type" value="Genomic_DNA"/>
</dbReference>
<dbReference type="Proteomes" id="UP000281553">
    <property type="component" value="Unassembled WGS sequence"/>
</dbReference>
<evidence type="ECO:0000313" key="2">
    <source>
        <dbReference type="Proteomes" id="UP000281553"/>
    </source>
</evidence>
<dbReference type="AlphaFoldDB" id="A0A3P6PG80"/>
<accession>A0A3P6PG80</accession>
<protein>
    <submittedName>
        <fullName evidence="1">Uncharacterized protein</fullName>
    </submittedName>
</protein>
<keyword evidence="2" id="KW-1185">Reference proteome</keyword>
<organism evidence="1 2">
    <name type="scientific">Dibothriocephalus latus</name>
    <name type="common">Fish tapeworm</name>
    <name type="synonym">Diphyllobothrium latum</name>
    <dbReference type="NCBI Taxonomy" id="60516"/>
    <lineage>
        <taxon>Eukaryota</taxon>
        <taxon>Metazoa</taxon>
        <taxon>Spiralia</taxon>
        <taxon>Lophotrochozoa</taxon>
        <taxon>Platyhelminthes</taxon>
        <taxon>Cestoda</taxon>
        <taxon>Eucestoda</taxon>
        <taxon>Diphyllobothriidea</taxon>
        <taxon>Diphyllobothriidae</taxon>
        <taxon>Dibothriocephalus</taxon>
    </lineage>
</organism>
<proteinExistence type="predicted"/>
<evidence type="ECO:0000313" key="1">
    <source>
        <dbReference type="EMBL" id="VDK30830.1"/>
    </source>
</evidence>
<gene>
    <name evidence="1" type="ORF">DILT_LOCUS243</name>
</gene>
<sequence>MLATETGDIPPRSLLLAERIKGRLTEWLSYMIIFFLQRLPSRPHIDLFDNVRCRQIVWKCLSCNALKMPPEDDLQMVGGGIWPARPLHPFRKRCLEVAGEYLSADPFEMDMAPEV</sequence>